<reference evidence="1" key="1">
    <citation type="submission" date="2021-03" db="EMBL/GenBank/DDBJ databases">
        <title>Genomic Encyclopedia of Type Strains, Phase IV (KMG-IV): sequencing the most valuable type-strain genomes for metagenomic binning, comparative biology and taxonomic classification.</title>
        <authorList>
            <person name="Goeker M."/>
        </authorList>
    </citation>
    <scope>NUCLEOTIDE SEQUENCE</scope>
    <source>
        <strain evidence="1">DSM 23564</strain>
    </source>
</reference>
<accession>A0A8T4GGF5</accession>
<evidence type="ECO:0000313" key="2">
    <source>
        <dbReference type="Proteomes" id="UP000823588"/>
    </source>
</evidence>
<organism evidence="1 2">
    <name type="scientific">Halorubrum alkaliphilum</name>
    <dbReference type="NCBI Taxonomy" id="261290"/>
    <lineage>
        <taxon>Archaea</taxon>
        <taxon>Methanobacteriati</taxon>
        <taxon>Methanobacteriota</taxon>
        <taxon>Stenosarchaea group</taxon>
        <taxon>Halobacteria</taxon>
        <taxon>Halobacteriales</taxon>
        <taxon>Haloferacaceae</taxon>
        <taxon>Halorubrum</taxon>
    </lineage>
</organism>
<evidence type="ECO:0000313" key="1">
    <source>
        <dbReference type="EMBL" id="MBP1923296.1"/>
    </source>
</evidence>
<dbReference type="AlphaFoldDB" id="A0A8T4GGF5"/>
<dbReference type="RefSeq" id="WP_245202749.1">
    <property type="nucleotide sequence ID" value="NZ_JAGGKQ010000019.1"/>
</dbReference>
<proteinExistence type="predicted"/>
<dbReference type="Proteomes" id="UP000823588">
    <property type="component" value="Unassembled WGS sequence"/>
</dbReference>
<gene>
    <name evidence="1" type="ORF">J2751_002335</name>
</gene>
<sequence>MDEKIELMDPLIDEIVYELYGVTDEEVEIVGKAVGEYTRIHTADGSWDLLCWCLITLAW</sequence>
<dbReference type="EMBL" id="JAGGKQ010000019">
    <property type="protein sequence ID" value="MBP1923296.1"/>
    <property type="molecule type" value="Genomic_DNA"/>
</dbReference>
<name>A0A8T4GGF5_9EURY</name>
<protein>
    <submittedName>
        <fullName evidence="1">Uncharacterized protein</fullName>
    </submittedName>
</protein>
<comment type="caution">
    <text evidence="1">The sequence shown here is derived from an EMBL/GenBank/DDBJ whole genome shotgun (WGS) entry which is preliminary data.</text>
</comment>
<keyword evidence="2" id="KW-1185">Reference proteome</keyword>